<dbReference type="Proteomes" id="UP000256321">
    <property type="component" value="Unassembled WGS sequence"/>
</dbReference>
<accession>A0A3D8HHL9</accession>
<protein>
    <submittedName>
        <fullName evidence="3">Uncharacterized protein</fullName>
    </submittedName>
</protein>
<keyword evidence="1" id="KW-0812">Transmembrane</keyword>
<dbReference type="EMBL" id="JACRTI010000009">
    <property type="protein sequence ID" value="MBC8601230.1"/>
    <property type="molecule type" value="Genomic_DNA"/>
</dbReference>
<evidence type="ECO:0000313" key="5">
    <source>
        <dbReference type="Proteomes" id="UP000629596"/>
    </source>
</evidence>
<reference evidence="2 5" key="2">
    <citation type="submission" date="2020-08" db="EMBL/GenBank/DDBJ databases">
        <title>Genome public.</title>
        <authorList>
            <person name="Liu C."/>
            <person name="Sun Q."/>
        </authorList>
    </citation>
    <scope>NUCLEOTIDE SEQUENCE [LARGE SCALE GENOMIC DNA]</scope>
    <source>
        <strain evidence="2 5">426_9</strain>
    </source>
</reference>
<keyword evidence="5" id="KW-1185">Reference proteome</keyword>
<gene>
    <name evidence="3" type="ORF">DWU89_05910</name>
    <name evidence="2" type="ORF">H8784_05780</name>
</gene>
<evidence type="ECO:0000313" key="2">
    <source>
        <dbReference type="EMBL" id="MBC8601230.1"/>
    </source>
</evidence>
<keyword evidence="1" id="KW-0472">Membrane</keyword>
<feature type="transmembrane region" description="Helical" evidence="1">
    <location>
        <begin position="7"/>
        <end position="25"/>
    </location>
</feature>
<proteinExistence type="predicted"/>
<dbReference type="AlphaFoldDB" id="A0A3D8HHL9"/>
<evidence type="ECO:0000313" key="4">
    <source>
        <dbReference type="Proteomes" id="UP000256321"/>
    </source>
</evidence>
<reference evidence="3 4" key="1">
    <citation type="submission" date="2018-07" db="EMBL/GenBank/DDBJ databases">
        <title>Parabacteroides acidifaciens nov. sp., isolated from human feces.</title>
        <authorList>
            <person name="Wang Y.J."/>
        </authorList>
    </citation>
    <scope>NUCLEOTIDE SEQUENCE [LARGE SCALE GENOMIC DNA]</scope>
    <source>
        <strain evidence="3 4">426-9</strain>
    </source>
</reference>
<keyword evidence="1" id="KW-1133">Transmembrane helix</keyword>
<dbReference type="RefSeq" id="WP_115498716.1">
    <property type="nucleotide sequence ID" value="NZ_JACRTI010000009.1"/>
</dbReference>
<dbReference type="EMBL" id="QREV01000009">
    <property type="protein sequence ID" value="RDU50097.1"/>
    <property type="molecule type" value="Genomic_DNA"/>
</dbReference>
<evidence type="ECO:0000313" key="3">
    <source>
        <dbReference type="EMBL" id="RDU50097.1"/>
    </source>
</evidence>
<dbReference type="Pfam" id="PF20558">
    <property type="entry name" value="DUF6769"/>
    <property type="match status" value="1"/>
</dbReference>
<evidence type="ECO:0000256" key="1">
    <source>
        <dbReference type="SAM" id="Phobius"/>
    </source>
</evidence>
<dbReference type="Proteomes" id="UP000629596">
    <property type="component" value="Unassembled WGS sequence"/>
</dbReference>
<sequence>MRAKRKIYQYVMLLVSIVVLLSVVVPHHHHSNGLPCYKSLSTEAAHGGHGSSQSHDCGCNGHNIALYTSIFSHTTDGDASQYLFPLLVLFDYINPPVPVFYKLLFEKDRSFYIESLHDTWIISASGLRAPPFYV</sequence>
<dbReference type="InterPro" id="IPR046660">
    <property type="entry name" value="DUF6769"/>
</dbReference>
<organism evidence="3 4">
    <name type="scientific">Parabacteroides acidifaciens</name>
    <dbReference type="NCBI Taxonomy" id="2290935"/>
    <lineage>
        <taxon>Bacteria</taxon>
        <taxon>Pseudomonadati</taxon>
        <taxon>Bacteroidota</taxon>
        <taxon>Bacteroidia</taxon>
        <taxon>Bacteroidales</taxon>
        <taxon>Tannerellaceae</taxon>
        <taxon>Parabacteroides</taxon>
    </lineage>
</organism>
<name>A0A3D8HHL9_9BACT</name>
<comment type="caution">
    <text evidence="3">The sequence shown here is derived from an EMBL/GenBank/DDBJ whole genome shotgun (WGS) entry which is preliminary data.</text>
</comment>